<dbReference type="SUPFAM" id="SSF53098">
    <property type="entry name" value="Ribonuclease H-like"/>
    <property type="match status" value="1"/>
</dbReference>
<dbReference type="InterPro" id="IPR036397">
    <property type="entry name" value="RNaseH_sf"/>
</dbReference>
<evidence type="ECO:0000256" key="1">
    <source>
        <dbReference type="ARBA" id="ARBA00009277"/>
    </source>
</evidence>
<name>A0ABU5YWN8_9MYCO</name>
<feature type="domain" description="Integrase catalytic" evidence="2">
    <location>
        <begin position="103"/>
        <end position="289"/>
    </location>
</feature>
<evidence type="ECO:0000259" key="2">
    <source>
        <dbReference type="PROSITE" id="PS50994"/>
    </source>
</evidence>
<dbReference type="PANTHER" id="PTHR35004:SF8">
    <property type="entry name" value="TRANSPOSASE RV3428C-RELATED"/>
    <property type="match status" value="1"/>
</dbReference>
<dbReference type="Pfam" id="PF00665">
    <property type="entry name" value="rve"/>
    <property type="match status" value="1"/>
</dbReference>
<dbReference type="Proteomes" id="UP001299283">
    <property type="component" value="Unassembled WGS sequence"/>
</dbReference>
<dbReference type="Pfam" id="PF22483">
    <property type="entry name" value="Mu-transpos_C_2"/>
    <property type="match status" value="1"/>
</dbReference>
<dbReference type="Gene3D" id="3.30.420.10">
    <property type="entry name" value="Ribonuclease H-like superfamily/Ribonuclease H"/>
    <property type="match status" value="1"/>
</dbReference>
<reference evidence="3 4" key="1">
    <citation type="submission" date="2023-12" db="EMBL/GenBank/DDBJ databases">
        <title>Description of new species of Mycobacterium terrae complex isolated from sewage at the Sao Paulo Zoological Park Foundation in Brazil.</title>
        <authorList>
            <person name="Romagnoli C.L."/>
            <person name="Conceicao E.C."/>
            <person name="Machado E."/>
            <person name="Barreto L.B.P.F."/>
            <person name="Sharma A."/>
            <person name="Silva N.M."/>
            <person name="Marques L.E."/>
            <person name="Juliana M.A."/>
            <person name="Lourenco M.C.S."/>
            <person name="Digiampietri L.A."/>
            <person name="Suffys P.N."/>
            <person name="Viana-Niero C."/>
        </authorList>
    </citation>
    <scope>NUCLEOTIDE SEQUENCE [LARGE SCALE GENOMIC DNA]</scope>
    <source>
        <strain evidence="3 4">MYC017</strain>
    </source>
</reference>
<gene>
    <name evidence="3" type="primary">istA</name>
    <name evidence="3" type="ORF">K5L39_10000</name>
</gene>
<dbReference type="InterPro" id="IPR012337">
    <property type="entry name" value="RNaseH-like_sf"/>
</dbReference>
<dbReference type="InterPro" id="IPR001584">
    <property type="entry name" value="Integrase_cat-core"/>
</dbReference>
<dbReference type="NCBIfam" id="NF033546">
    <property type="entry name" value="transpos_IS21"/>
    <property type="match status" value="1"/>
</dbReference>
<organism evidence="3 4">
    <name type="scientific">[Mycobacterium] vasticus</name>
    <dbReference type="NCBI Taxonomy" id="2875777"/>
    <lineage>
        <taxon>Bacteria</taxon>
        <taxon>Bacillati</taxon>
        <taxon>Actinomycetota</taxon>
        <taxon>Actinomycetes</taxon>
        <taxon>Mycobacteriales</taxon>
        <taxon>Mycobacteriaceae</taxon>
        <taxon>Mycolicibacter</taxon>
    </lineage>
</organism>
<accession>A0ABU5YWN8</accession>
<dbReference type="PROSITE" id="PS50994">
    <property type="entry name" value="INTEGRASE"/>
    <property type="match status" value="1"/>
</dbReference>
<comment type="similarity">
    <text evidence="1">Belongs to the transposase IS21/IS408/IS1162 family.</text>
</comment>
<sequence>MLSVEDWAEIRRLHRAEQMPIKVIARVMKVSKNTVKSALAADEPRKYQRAPRGSIVDEVEPRIRELLAVYPRMPATVIAERIGWTRSIRVLSGRVAELRPVYLPADPASRTAYVAGEIAQCDLWFPPIELPVGFGQLRRPKQLPVLTMICGYSRWLMAVLIPTRHAQDLFAGWWQLIAGLGAVPRTLVWDGEGAIGRWRAGRAELTGECQAFRGVLAVKVIICRPADPEAKGLIERFHDYLERSFLPGRTFTGPADFNAQLTDWLAVANTRHRRALGCAATDRIEADRAAMLALPPVGPATGWCSSLRLPRDHYVRLDGNDYSVHPGAVGRRVLVRADLERVRAFCDGQLVADHERIWAKHQTLSDPVHVEAAKVLRRKHLNAARPMREPEVAARDLTDYDKVFGIDFDGGVA</sequence>
<dbReference type="PANTHER" id="PTHR35004">
    <property type="entry name" value="TRANSPOSASE RV3428C-RELATED"/>
    <property type="match status" value="1"/>
</dbReference>
<keyword evidence="4" id="KW-1185">Reference proteome</keyword>
<dbReference type="InterPro" id="IPR054353">
    <property type="entry name" value="IstA-like_C"/>
</dbReference>
<dbReference type="RefSeq" id="WP_225397490.1">
    <property type="nucleotide sequence ID" value="NZ_JAYJJQ010000008.1"/>
</dbReference>
<comment type="caution">
    <text evidence="3">The sequence shown here is derived from an EMBL/GenBank/DDBJ whole genome shotgun (WGS) entry which is preliminary data.</text>
</comment>
<dbReference type="EMBL" id="JAYJJQ010000008">
    <property type="protein sequence ID" value="MEB3069517.1"/>
    <property type="molecule type" value="Genomic_DNA"/>
</dbReference>
<protein>
    <submittedName>
        <fullName evidence="3">IS21 family transposase</fullName>
    </submittedName>
</protein>
<evidence type="ECO:0000313" key="4">
    <source>
        <dbReference type="Proteomes" id="UP001299283"/>
    </source>
</evidence>
<proteinExistence type="inferred from homology"/>
<evidence type="ECO:0000313" key="3">
    <source>
        <dbReference type="EMBL" id="MEB3069517.1"/>
    </source>
</evidence>